<dbReference type="EMBL" id="ADGI01000060">
    <property type="protein sequence ID" value="EGV29572.1"/>
    <property type="molecule type" value="Genomic_DNA"/>
</dbReference>
<feature type="transmembrane region" description="Helical" evidence="1">
    <location>
        <begin position="535"/>
        <end position="553"/>
    </location>
</feature>
<reference evidence="2 3" key="1">
    <citation type="submission" date="2011-07" db="EMBL/GenBank/DDBJ databases">
        <title>The Genome Sequence of Prevotella oulorum F0390.</title>
        <authorList>
            <consortium name="The Broad Institute Genome Sequencing Platform"/>
            <consortium name="The Broad Institute Genome Sequencing Center for Infectious Disease"/>
            <person name="Earl A."/>
            <person name="Ward D."/>
            <person name="Feldgarden M."/>
            <person name="Gevers D."/>
            <person name="Izard J."/>
            <person name="Ganesan A."/>
            <person name="Baranova O.V."/>
            <person name="Blanton J.M."/>
            <person name="Tanner A.C."/>
            <person name="Dewhirst F.E."/>
            <person name="Young S.K."/>
            <person name="Zeng Q."/>
            <person name="Gargeya S."/>
            <person name="Fitzgerald M."/>
            <person name="Haas B."/>
            <person name="Abouelleil A."/>
            <person name="Alvarado L."/>
            <person name="Arachchi H.M."/>
            <person name="Berlin A."/>
            <person name="Brown A."/>
            <person name="Chapman S.B."/>
            <person name="Chen Z."/>
            <person name="Dunbar C."/>
            <person name="Freedman E."/>
            <person name="Gearin G."/>
            <person name="Gellesch M."/>
            <person name="Goldberg J."/>
            <person name="Griggs A."/>
            <person name="Gujja S."/>
            <person name="Heiman D."/>
            <person name="Howarth C."/>
            <person name="Larson L."/>
            <person name="Lui A."/>
            <person name="MacDonald P.J.P."/>
            <person name="Mehta T."/>
            <person name="Montmayeur A."/>
            <person name="Murphy C."/>
            <person name="Neiman D."/>
            <person name="Pearson M."/>
            <person name="Priest M."/>
            <person name="Roberts A."/>
            <person name="Saif S."/>
            <person name="Shea T."/>
            <person name="Shenoy N."/>
            <person name="Sisk P."/>
            <person name="Stolte C."/>
            <person name="Sykes S."/>
            <person name="Wortman J."/>
            <person name="Nusbaum C."/>
            <person name="Birren B."/>
        </authorList>
    </citation>
    <scope>NUCLEOTIDE SEQUENCE [LARGE SCALE GENOMIC DNA]</scope>
    <source>
        <strain evidence="2 3">F0390</strain>
    </source>
</reference>
<dbReference type="PATRIC" id="fig|702438.4.peg.1960"/>
<feature type="transmembrane region" description="Helical" evidence="1">
    <location>
        <begin position="507"/>
        <end position="528"/>
    </location>
</feature>
<dbReference type="HOGENOM" id="CLU_488218_0_0_10"/>
<keyword evidence="1" id="KW-0472">Membrane</keyword>
<dbReference type="Proteomes" id="UP000005141">
    <property type="component" value="Unassembled WGS sequence"/>
</dbReference>
<evidence type="ECO:0000313" key="2">
    <source>
        <dbReference type="EMBL" id="EGV29572.1"/>
    </source>
</evidence>
<keyword evidence="3" id="KW-1185">Reference proteome</keyword>
<keyword evidence="1" id="KW-1133">Transmembrane helix</keyword>
<organism evidence="2 3">
    <name type="scientific">Segatella oulorum F0390</name>
    <dbReference type="NCBI Taxonomy" id="702438"/>
    <lineage>
        <taxon>Bacteria</taxon>
        <taxon>Pseudomonadati</taxon>
        <taxon>Bacteroidota</taxon>
        <taxon>Bacteroidia</taxon>
        <taxon>Bacteroidales</taxon>
        <taxon>Prevotellaceae</taxon>
        <taxon>Segatella</taxon>
    </lineage>
</organism>
<protein>
    <submittedName>
        <fullName evidence="2">Uncharacterized protein</fullName>
    </submittedName>
</protein>
<keyword evidence="1" id="KW-0812">Transmembrane</keyword>
<dbReference type="RefSeq" id="WP_004380954.1">
    <property type="nucleotide sequence ID" value="NZ_JH114216.1"/>
</dbReference>
<gene>
    <name evidence="2" type="ORF">HMPREF9431_01893</name>
</gene>
<feature type="transmembrane region" description="Helical" evidence="1">
    <location>
        <begin position="476"/>
        <end position="495"/>
    </location>
</feature>
<name>G1WDK1_9BACT</name>
<accession>G1WDK1</accession>
<dbReference type="AlphaFoldDB" id="G1WDK1"/>
<comment type="caution">
    <text evidence="2">The sequence shown here is derived from an EMBL/GenBank/DDBJ whole genome shotgun (WGS) entry which is preliminary data.</text>
</comment>
<evidence type="ECO:0000256" key="1">
    <source>
        <dbReference type="SAM" id="Phobius"/>
    </source>
</evidence>
<dbReference type="OrthoDB" id="1069528at2"/>
<sequence length="558" mass="65845">MGLHIEECIDKYRGLFSQEDNSNGSSEKHSPEEEEVFTKEKYEEFERIFFVEMNNALFVGEYLEDDYTKKIERFENILLNNDSKFSPCIRDALKGLRRVIFRIQTDNRKLQVNLIRNNSAAAGLSKGFPYYNAWHTISLELLYIDHTLINKRGYRETLIQLYYEIEETTKGLDNEDLREVYQKLKSKCSFLLGKTFVFDNKEKYYYSVDFEKKKVNEIIKGDTFNKEFSSLFAQMYPCRYEKELICKYQKEFSEKNFSSTGFIVLAYYYDTSERKSVQRLRNLLEDFHEYEVSMKNKGLSKFDSEAIQSIKSYISNCLFSLSLKQQDYTIDNLQGDIAEIEAIQEETGITNYHPYKKALSFLYKHIENLKEDESKQLQNGLELYNKLYKKYKSTYQECILRHFTPFQLLKCDCKTDDTIFFASTFSKPISPSKLEDDERKYRDLMLYLGMKERLAKRETEITSVANSIRDFRRQSFEYLGIFITIITFLFGSIQLFGNKEITPKASIINIVSLGIVLAIFMAMLYIILYSTKRKIFTLFIFVIVSLIVLVLYINCAQV</sequence>
<evidence type="ECO:0000313" key="3">
    <source>
        <dbReference type="Proteomes" id="UP000005141"/>
    </source>
</evidence>
<proteinExistence type="predicted"/>
<dbReference type="GeneID" id="95426469"/>